<dbReference type="Pfam" id="PF00172">
    <property type="entry name" value="Zn_clus"/>
    <property type="match status" value="1"/>
</dbReference>
<keyword evidence="6" id="KW-0804">Transcription</keyword>
<dbReference type="Gene3D" id="4.10.240.10">
    <property type="entry name" value="Zn(2)-C6 fungal-type DNA-binding domain"/>
    <property type="match status" value="1"/>
</dbReference>
<dbReference type="PROSITE" id="PS00463">
    <property type="entry name" value="ZN2_CY6_FUNGAL_1"/>
    <property type="match status" value="1"/>
</dbReference>
<gene>
    <name evidence="12" type="ORF">MCYG_02102</name>
</gene>
<keyword evidence="5" id="KW-0238">DNA-binding</keyword>
<evidence type="ECO:0000313" key="12">
    <source>
        <dbReference type="EMBL" id="EEQ29283.1"/>
    </source>
</evidence>
<feature type="region of interest" description="Disordered" evidence="10">
    <location>
        <begin position="1"/>
        <end position="56"/>
    </location>
</feature>
<dbReference type="AlphaFoldDB" id="C5FIL4"/>
<dbReference type="GO" id="GO:0003677">
    <property type="term" value="F:DNA binding"/>
    <property type="evidence" value="ECO:0007669"/>
    <property type="project" value="UniProtKB-KW"/>
</dbReference>
<dbReference type="STRING" id="554155.C5FIL4"/>
<evidence type="ECO:0000256" key="1">
    <source>
        <dbReference type="ARBA" id="ARBA00004123"/>
    </source>
</evidence>
<evidence type="ECO:0000256" key="5">
    <source>
        <dbReference type="ARBA" id="ARBA00023125"/>
    </source>
</evidence>
<evidence type="ECO:0000256" key="7">
    <source>
        <dbReference type="ARBA" id="ARBA00023242"/>
    </source>
</evidence>
<dbReference type="InterPro" id="IPR007219">
    <property type="entry name" value="XnlR_reg_dom"/>
</dbReference>
<dbReference type="OMA" id="YHGYEPI"/>
<evidence type="ECO:0000256" key="3">
    <source>
        <dbReference type="ARBA" id="ARBA00022723"/>
    </source>
</evidence>
<dbReference type="GO" id="GO:0000981">
    <property type="term" value="F:DNA-binding transcription factor activity, RNA polymerase II-specific"/>
    <property type="evidence" value="ECO:0007669"/>
    <property type="project" value="InterPro"/>
</dbReference>
<evidence type="ECO:0000256" key="10">
    <source>
        <dbReference type="SAM" id="MobiDB-lite"/>
    </source>
</evidence>
<dbReference type="GeneID" id="9229222"/>
<dbReference type="Proteomes" id="UP000002035">
    <property type="component" value="Unassembled WGS sequence"/>
</dbReference>
<dbReference type="eggNOG" id="ENOG502SIT3">
    <property type="taxonomic scope" value="Eukaryota"/>
</dbReference>
<dbReference type="InterPro" id="IPR001138">
    <property type="entry name" value="Zn2Cys6_DnaBD"/>
</dbReference>
<dbReference type="SUPFAM" id="SSF57701">
    <property type="entry name" value="Zn2/Cys6 DNA-binding domain"/>
    <property type="match status" value="1"/>
</dbReference>
<protein>
    <recommendedName>
        <fullName evidence="2">C6 finger domain transcription factor nscR</fullName>
    </recommendedName>
    <alternativeName>
        <fullName evidence="8">Neosartiricin B biosynthesis protein R</fullName>
    </alternativeName>
</protein>
<dbReference type="OrthoDB" id="2269373at2759"/>
<dbReference type="CDD" id="cd12148">
    <property type="entry name" value="fungal_TF_MHR"/>
    <property type="match status" value="1"/>
</dbReference>
<dbReference type="SMART" id="SM00066">
    <property type="entry name" value="GAL4"/>
    <property type="match status" value="1"/>
</dbReference>
<keyword evidence="13" id="KW-1185">Reference proteome</keyword>
<dbReference type="PANTHER" id="PTHR31001">
    <property type="entry name" value="UNCHARACTERIZED TRANSCRIPTIONAL REGULATORY PROTEIN"/>
    <property type="match status" value="1"/>
</dbReference>
<dbReference type="Pfam" id="PF04082">
    <property type="entry name" value="Fungal_trans"/>
    <property type="match status" value="1"/>
</dbReference>
<evidence type="ECO:0000256" key="6">
    <source>
        <dbReference type="ARBA" id="ARBA00023163"/>
    </source>
</evidence>
<evidence type="ECO:0000256" key="2">
    <source>
        <dbReference type="ARBA" id="ARBA00018346"/>
    </source>
</evidence>
<sequence>MEQHNLSPRAPPANPGNNSSSLSWAVPASVTENPPGATDDTALATQSIPDPSTHPRSCTFCRQRKVKCDRKKPCSYCIRSNAECTYPPGRGRAAKRPRNTLNAQVIDRLHSLEAIIKRLTVERDLTAPPGGTVPSQTCEELTPTSEWLTPDAGIEQQFGRLIVEDTRSHYISNVLWANLANEIEEMRDMLYDPVSDDESCAQSQTSVSNFGSPLQPITTILGFLIPSEPMRTQHPPLFQSVALLGLFTENVLPLVHIFHMPTTSRLYWDAVESLDSLDKNTEALLFSIYYSAILSADPHKRESIVGVSSGVAVETYRFAVEQAIVRADLLNTRSILLLQAVVLFLSALRNEDDSRLVWSLIPLVLRIAQAMGLHRDGTIFGLKPLEIEVRRRLWYHICLLDIRSSEYHGYEPIVHEATFDTRLPLNVNDSDLNHQMTNPPPEREGQTEMTFCLIRCEVMRVGWKVGYAPPSLRVPGLVREGLSVTAREDLVEGLNKHLEDKYLRHCDTTQPFQRFYTIVARSIIARTWLVVLYPTTRKDNNTCTSSLSAAARNRLFSISMEVLELSNLLLTDKDLTRWTWHCKTYVQWHAVAFILSEICSRPPSTECERAWQCVNTVLDGWQAKKHDKNRSLWGPVRRLMAKARYVREMQQRDTLDSGQYAATPTNPLELPCERMQEVPLPLGQIPTMSPATMEPMPGFRGTESLEVPSSYIEPTLEDLDIDSVAPWWVDASITM</sequence>
<dbReference type="InterPro" id="IPR050613">
    <property type="entry name" value="Sec_Metabolite_Reg"/>
</dbReference>
<dbReference type="VEuPathDB" id="FungiDB:MCYG_02102"/>
<dbReference type="CDD" id="cd00067">
    <property type="entry name" value="GAL4"/>
    <property type="match status" value="1"/>
</dbReference>
<dbReference type="GO" id="GO:0006351">
    <property type="term" value="P:DNA-templated transcription"/>
    <property type="evidence" value="ECO:0007669"/>
    <property type="project" value="InterPro"/>
</dbReference>
<dbReference type="GO" id="GO:0008270">
    <property type="term" value="F:zinc ion binding"/>
    <property type="evidence" value="ECO:0007669"/>
    <property type="project" value="InterPro"/>
</dbReference>
<dbReference type="EMBL" id="DS995702">
    <property type="protein sequence ID" value="EEQ29283.1"/>
    <property type="molecule type" value="Genomic_DNA"/>
</dbReference>
<evidence type="ECO:0000256" key="4">
    <source>
        <dbReference type="ARBA" id="ARBA00023015"/>
    </source>
</evidence>
<feature type="compositionally biased region" description="Polar residues" evidence="10">
    <location>
        <begin position="43"/>
        <end position="56"/>
    </location>
</feature>
<reference evidence="13" key="1">
    <citation type="journal article" date="2012" name="MBio">
        <title>Comparative genome analysis of Trichophyton rubrum and related dermatophytes reveals candidate genes involved in infection.</title>
        <authorList>
            <person name="Martinez D.A."/>
            <person name="Oliver B.G."/>
            <person name="Graeser Y."/>
            <person name="Goldberg J.M."/>
            <person name="Li W."/>
            <person name="Martinez-Rossi N.M."/>
            <person name="Monod M."/>
            <person name="Shelest E."/>
            <person name="Barton R.C."/>
            <person name="Birch E."/>
            <person name="Brakhage A.A."/>
            <person name="Chen Z."/>
            <person name="Gurr S.J."/>
            <person name="Heiman D."/>
            <person name="Heitman J."/>
            <person name="Kosti I."/>
            <person name="Rossi A."/>
            <person name="Saif S."/>
            <person name="Samalova M."/>
            <person name="Saunders C.W."/>
            <person name="Shea T."/>
            <person name="Summerbell R.C."/>
            <person name="Xu J."/>
            <person name="Young S."/>
            <person name="Zeng Q."/>
            <person name="Birren B.W."/>
            <person name="Cuomo C.A."/>
            <person name="White T.C."/>
        </authorList>
    </citation>
    <scope>NUCLEOTIDE SEQUENCE [LARGE SCALE GENOMIC DNA]</scope>
    <source>
        <strain evidence="13">ATCC MYA-4605 / CBS 113480</strain>
    </source>
</reference>
<comment type="subcellular location">
    <subcellularLocation>
        <location evidence="1">Nucleus</location>
    </subcellularLocation>
</comment>
<dbReference type="SMART" id="SM00906">
    <property type="entry name" value="Fungal_trans"/>
    <property type="match status" value="1"/>
</dbReference>
<dbReference type="InterPro" id="IPR036864">
    <property type="entry name" value="Zn2-C6_fun-type_DNA-bd_sf"/>
</dbReference>
<dbReference type="PANTHER" id="PTHR31001:SF57">
    <property type="entry name" value="ZN(II)2CYS6 TRANSCRIPTION FACTOR (EUROFUNG)"/>
    <property type="match status" value="1"/>
</dbReference>
<dbReference type="RefSeq" id="XP_002849168.1">
    <property type="nucleotide sequence ID" value="XM_002849122.1"/>
</dbReference>
<accession>C5FIL4</accession>
<proteinExistence type="predicted"/>
<keyword evidence="4" id="KW-0805">Transcription regulation</keyword>
<dbReference type="GO" id="GO:0005634">
    <property type="term" value="C:nucleus"/>
    <property type="evidence" value="ECO:0007669"/>
    <property type="project" value="UniProtKB-SubCell"/>
</dbReference>
<comment type="function">
    <text evidence="9">Transcription factor that specifically regulates the neosartoricin B biosynthesis gene cluster.</text>
</comment>
<keyword evidence="7" id="KW-0539">Nucleus</keyword>
<name>C5FIL4_ARTOC</name>
<keyword evidence="3" id="KW-0479">Metal-binding</keyword>
<evidence type="ECO:0000259" key="11">
    <source>
        <dbReference type="PROSITE" id="PS50048"/>
    </source>
</evidence>
<organism evidence="12 13">
    <name type="scientific">Arthroderma otae (strain ATCC MYA-4605 / CBS 113480)</name>
    <name type="common">Microsporum canis</name>
    <dbReference type="NCBI Taxonomy" id="554155"/>
    <lineage>
        <taxon>Eukaryota</taxon>
        <taxon>Fungi</taxon>
        <taxon>Dikarya</taxon>
        <taxon>Ascomycota</taxon>
        <taxon>Pezizomycotina</taxon>
        <taxon>Eurotiomycetes</taxon>
        <taxon>Eurotiomycetidae</taxon>
        <taxon>Onygenales</taxon>
        <taxon>Arthrodermataceae</taxon>
        <taxon>Microsporum</taxon>
    </lineage>
</organism>
<dbReference type="PROSITE" id="PS50048">
    <property type="entry name" value="ZN2_CY6_FUNGAL_2"/>
    <property type="match status" value="1"/>
</dbReference>
<evidence type="ECO:0000313" key="13">
    <source>
        <dbReference type="Proteomes" id="UP000002035"/>
    </source>
</evidence>
<evidence type="ECO:0000256" key="9">
    <source>
        <dbReference type="ARBA" id="ARBA00045154"/>
    </source>
</evidence>
<evidence type="ECO:0000256" key="8">
    <source>
        <dbReference type="ARBA" id="ARBA00031692"/>
    </source>
</evidence>
<feature type="domain" description="Zn(2)-C6 fungal-type" evidence="11">
    <location>
        <begin position="57"/>
        <end position="86"/>
    </location>
</feature>
<dbReference type="HOGENOM" id="CLU_004083_7_2_1"/>